<dbReference type="OMA" id="EMHFRSQ"/>
<dbReference type="Pfam" id="PF13868">
    <property type="entry name" value="TPH"/>
    <property type="match status" value="1"/>
</dbReference>
<dbReference type="PANTHER" id="PTHR28663">
    <property type="entry name" value="COILED-COIL DOMAIN-CONTAINING PROTEIN 173"/>
    <property type="match status" value="1"/>
</dbReference>
<feature type="coiled-coil region" evidence="2">
    <location>
        <begin position="117"/>
        <end position="146"/>
    </location>
</feature>
<name>A0A1Y1HQ07_KLENI</name>
<keyword evidence="1 2" id="KW-0175">Coiled coil</keyword>
<organism evidence="5 6">
    <name type="scientific">Klebsormidium nitens</name>
    <name type="common">Green alga</name>
    <name type="synonym">Ulothrix nitens</name>
    <dbReference type="NCBI Taxonomy" id="105231"/>
    <lineage>
        <taxon>Eukaryota</taxon>
        <taxon>Viridiplantae</taxon>
        <taxon>Streptophyta</taxon>
        <taxon>Klebsormidiophyceae</taxon>
        <taxon>Klebsormidiales</taxon>
        <taxon>Klebsormidiaceae</taxon>
        <taxon>Klebsormidium</taxon>
    </lineage>
</organism>
<accession>A0A1Y1HQ07</accession>
<evidence type="ECO:0000256" key="3">
    <source>
        <dbReference type="SAM" id="MobiDB-lite"/>
    </source>
</evidence>
<evidence type="ECO:0000313" key="5">
    <source>
        <dbReference type="EMBL" id="GAQ77918.1"/>
    </source>
</evidence>
<feature type="compositionally biased region" description="Basic and acidic residues" evidence="3">
    <location>
        <begin position="273"/>
        <end position="312"/>
    </location>
</feature>
<protein>
    <recommendedName>
        <fullName evidence="4">Trichohyalin-plectin-homology domain-containing protein</fullName>
    </recommendedName>
</protein>
<evidence type="ECO:0000256" key="2">
    <source>
        <dbReference type="SAM" id="Coils"/>
    </source>
</evidence>
<feature type="region of interest" description="Disordered" evidence="3">
    <location>
        <begin position="273"/>
        <end position="319"/>
    </location>
</feature>
<dbReference type="Proteomes" id="UP000054558">
    <property type="component" value="Unassembled WGS sequence"/>
</dbReference>
<evidence type="ECO:0000259" key="4">
    <source>
        <dbReference type="Pfam" id="PF13868"/>
    </source>
</evidence>
<dbReference type="InterPro" id="IPR039986">
    <property type="entry name" value="CFAP210"/>
</dbReference>
<proteinExistence type="predicted"/>
<dbReference type="AlphaFoldDB" id="A0A1Y1HQ07"/>
<feature type="domain" description="Trichohyalin-plectin-homology" evidence="4">
    <location>
        <begin position="92"/>
        <end position="370"/>
    </location>
</feature>
<gene>
    <name evidence="5" type="ORF">KFL_000050540</name>
</gene>
<dbReference type="PANTHER" id="PTHR28663:SF1">
    <property type="entry name" value="CILIA- AND FLAGELLA- ASSOCIATED PROTEIN 210"/>
    <property type="match status" value="1"/>
</dbReference>
<feature type="compositionally biased region" description="Low complexity" evidence="3">
    <location>
        <begin position="195"/>
        <end position="208"/>
    </location>
</feature>
<dbReference type="STRING" id="105231.A0A1Y1HQ07"/>
<feature type="coiled-coil region" evidence="2">
    <location>
        <begin position="53"/>
        <end position="90"/>
    </location>
</feature>
<feature type="compositionally biased region" description="Basic and acidic residues" evidence="3">
    <location>
        <begin position="170"/>
        <end position="194"/>
    </location>
</feature>
<feature type="region of interest" description="Disordered" evidence="3">
    <location>
        <begin position="170"/>
        <end position="235"/>
    </location>
</feature>
<feature type="compositionally biased region" description="Basic and acidic residues" evidence="3">
    <location>
        <begin position="209"/>
        <end position="228"/>
    </location>
</feature>
<evidence type="ECO:0000256" key="1">
    <source>
        <dbReference type="ARBA" id="ARBA00023054"/>
    </source>
</evidence>
<dbReference type="EMBL" id="DF236954">
    <property type="protein sequence ID" value="GAQ77918.1"/>
    <property type="molecule type" value="Genomic_DNA"/>
</dbReference>
<sequence>MTMMEGPYTLLKSSDLDRIRNTLQEAPQTSNVLDKVTLHAASIERSKKWPNTIHALRAKKEAAKREKAELEEAERCKVDAEEAAFRAEQRRMQEREAQIAYKQTVKQLRTKADQALLDQQRAALAKAEDEEKKKAEERKKKLLEQKTIQGSQLDELRTRILKERADVREEGARLRARAEADAAEARRKEEERRQQAVAANLATAAANDALKKWKEDMRERERQEERQNAEYVLQKQQQLAERRAAEDARTAKKAAHRARLIAARERALQDYKDKNEARLKEQEEARIQAEDNREREAAERRAREAEAIDKSRKQQLWNKHKQREAEFREQKEFVDQWKRRNAEIKAEEAKTKQDALAKARAMQAALKKQMVGLSPFFPFCVTGRLDRHKKKGDYLAKCYEDKKARRREQERMQDLEEFDATMAALSEDEATFREYADVCVNEWATLGKSTKPMTLMLSKKREELMAATVDL</sequence>
<keyword evidence="6" id="KW-1185">Reference proteome</keyword>
<evidence type="ECO:0000313" key="6">
    <source>
        <dbReference type="Proteomes" id="UP000054558"/>
    </source>
</evidence>
<reference evidence="5 6" key="1">
    <citation type="journal article" date="2014" name="Nat. Commun.">
        <title>Klebsormidium flaccidum genome reveals primary factors for plant terrestrial adaptation.</title>
        <authorList>
            <person name="Hori K."/>
            <person name="Maruyama F."/>
            <person name="Fujisawa T."/>
            <person name="Togashi T."/>
            <person name="Yamamoto N."/>
            <person name="Seo M."/>
            <person name="Sato S."/>
            <person name="Yamada T."/>
            <person name="Mori H."/>
            <person name="Tajima N."/>
            <person name="Moriyama T."/>
            <person name="Ikeuchi M."/>
            <person name="Watanabe M."/>
            <person name="Wada H."/>
            <person name="Kobayashi K."/>
            <person name="Saito M."/>
            <person name="Masuda T."/>
            <person name="Sasaki-Sekimoto Y."/>
            <person name="Mashiguchi K."/>
            <person name="Awai K."/>
            <person name="Shimojima M."/>
            <person name="Masuda S."/>
            <person name="Iwai M."/>
            <person name="Nobusawa T."/>
            <person name="Narise T."/>
            <person name="Kondo S."/>
            <person name="Saito H."/>
            <person name="Sato R."/>
            <person name="Murakawa M."/>
            <person name="Ihara Y."/>
            <person name="Oshima-Yamada Y."/>
            <person name="Ohtaka K."/>
            <person name="Satoh M."/>
            <person name="Sonobe K."/>
            <person name="Ishii M."/>
            <person name="Ohtani R."/>
            <person name="Kanamori-Sato M."/>
            <person name="Honoki R."/>
            <person name="Miyazaki D."/>
            <person name="Mochizuki H."/>
            <person name="Umetsu J."/>
            <person name="Higashi K."/>
            <person name="Shibata D."/>
            <person name="Kamiya Y."/>
            <person name="Sato N."/>
            <person name="Nakamura Y."/>
            <person name="Tabata S."/>
            <person name="Ida S."/>
            <person name="Kurokawa K."/>
            <person name="Ohta H."/>
        </authorList>
    </citation>
    <scope>NUCLEOTIDE SEQUENCE [LARGE SCALE GENOMIC DNA]</scope>
    <source>
        <strain evidence="5 6">NIES-2285</strain>
    </source>
</reference>
<dbReference type="InterPro" id="IPR043597">
    <property type="entry name" value="TPH_dom"/>
</dbReference>